<comment type="similarity">
    <text evidence="1">Belongs to the metallo-dependent hydrolases superfamily.</text>
</comment>
<gene>
    <name evidence="2" type="ORF">K8I29_17975</name>
</gene>
<evidence type="ECO:0000313" key="2">
    <source>
        <dbReference type="EMBL" id="MBZ0158090.1"/>
    </source>
</evidence>
<dbReference type="Proteomes" id="UP000705867">
    <property type="component" value="Unassembled WGS sequence"/>
</dbReference>
<keyword evidence="1 2" id="KW-0378">Hydrolase</keyword>
<dbReference type="Pfam" id="PF01026">
    <property type="entry name" value="TatD_DNase"/>
    <property type="match status" value="1"/>
</dbReference>
<name>A0A953M348_9BACT</name>
<accession>A0A953M348</accession>
<reference evidence="2" key="2">
    <citation type="submission" date="2021-08" db="EMBL/GenBank/DDBJ databases">
        <authorList>
            <person name="Dalcin Martins P."/>
        </authorList>
    </citation>
    <scope>NUCLEOTIDE SEQUENCE</scope>
    <source>
        <strain evidence="2">MAG_39</strain>
    </source>
</reference>
<dbReference type="PANTHER" id="PTHR42658">
    <property type="entry name" value="HYDROLASE TATD"/>
    <property type="match status" value="1"/>
</dbReference>
<dbReference type="PANTHER" id="PTHR42658:SF1">
    <property type="entry name" value="HYDROLASE TATD"/>
    <property type="match status" value="1"/>
</dbReference>
<dbReference type="GO" id="GO:0046872">
    <property type="term" value="F:metal ion binding"/>
    <property type="evidence" value="ECO:0007669"/>
    <property type="project" value="UniProtKB-KW"/>
</dbReference>
<dbReference type="GO" id="GO:0016788">
    <property type="term" value="F:hydrolase activity, acting on ester bonds"/>
    <property type="evidence" value="ECO:0007669"/>
    <property type="project" value="UniProtKB-UniRule"/>
</dbReference>
<proteinExistence type="inferred from homology"/>
<dbReference type="InterPro" id="IPR032466">
    <property type="entry name" value="Metal_Hydrolase"/>
</dbReference>
<evidence type="ECO:0000256" key="1">
    <source>
        <dbReference type="PIRNR" id="PIRNR005295"/>
    </source>
</evidence>
<reference evidence="2" key="1">
    <citation type="journal article" date="2021" name="bioRxiv">
        <title>Unraveling nitrogen, sulfur and carbon metabolic pathways and microbial community transcriptional responses to substrate deprivation and toxicity stresses in a bioreactor mimicking anoxic brackish coastal sediment conditions.</title>
        <authorList>
            <person name="Martins P.D."/>
            <person name="Echeveste M.J."/>
            <person name="Arshad A."/>
            <person name="Kurth J."/>
            <person name="Ouboter H."/>
            <person name="Jetten M.S.M."/>
            <person name="Welte C.U."/>
        </authorList>
    </citation>
    <scope>NUCLEOTIDE SEQUENCE</scope>
    <source>
        <strain evidence="2">MAG_39</strain>
    </source>
</reference>
<keyword evidence="1" id="KW-0479">Metal-binding</keyword>
<evidence type="ECO:0000313" key="3">
    <source>
        <dbReference type="Proteomes" id="UP000705867"/>
    </source>
</evidence>
<dbReference type="EMBL" id="JAIOIV010000136">
    <property type="protein sequence ID" value="MBZ0158090.1"/>
    <property type="molecule type" value="Genomic_DNA"/>
</dbReference>
<sequence length="270" mass="30788">MRMIEPHIHTVSRTTDDYYRMALSGIVACVEPSFWSGTDRRAVASFEDYWEHMITHETARAAQYDIRHYVMIGLNPKEAGNPIAPSVVNAMEPFLDQPSVVGIGEIGLDRITPEEEEIFRIQLRMGDRRRMPITIHSPHHNKKKGIERIIEIIEEEGVVQERIVIDHNTEETIGLSLSTRCWAGMTVYYVTKLSAERAVNMLVRYGTDRMIVNGSADWGYSDPLAVPKVALEMRKRGLFSEEAIRKVVFANPHTFLSHSPFFDGESDGER</sequence>
<dbReference type="InterPro" id="IPR001130">
    <property type="entry name" value="TatD-like"/>
</dbReference>
<dbReference type="AlphaFoldDB" id="A0A953M348"/>
<organism evidence="2 3">
    <name type="scientific">Candidatus Nitrobium versatile</name>
    <dbReference type="NCBI Taxonomy" id="2884831"/>
    <lineage>
        <taxon>Bacteria</taxon>
        <taxon>Pseudomonadati</taxon>
        <taxon>Nitrospirota</taxon>
        <taxon>Nitrospiria</taxon>
        <taxon>Nitrospirales</taxon>
        <taxon>Nitrospiraceae</taxon>
        <taxon>Candidatus Nitrobium</taxon>
    </lineage>
</organism>
<comment type="caution">
    <text evidence="2">The sequence shown here is derived from an EMBL/GenBank/DDBJ whole genome shotgun (WGS) entry which is preliminary data.</text>
</comment>
<dbReference type="SUPFAM" id="SSF51556">
    <property type="entry name" value="Metallo-dependent hydrolases"/>
    <property type="match status" value="1"/>
</dbReference>
<dbReference type="InterPro" id="IPR012022">
    <property type="entry name" value="UCP005295"/>
</dbReference>
<dbReference type="Gene3D" id="3.20.20.140">
    <property type="entry name" value="Metal-dependent hydrolases"/>
    <property type="match status" value="1"/>
</dbReference>
<dbReference type="PIRSF" id="PIRSF005295">
    <property type="entry name" value="UCP005295_TatD"/>
    <property type="match status" value="1"/>
</dbReference>
<protein>
    <submittedName>
        <fullName evidence="2">TatD family hydrolase</fullName>
    </submittedName>
</protein>